<keyword evidence="4" id="KW-1185">Reference proteome</keyword>
<feature type="transmembrane region" description="Helical" evidence="2">
    <location>
        <begin position="12"/>
        <end position="30"/>
    </location>
</feature>
<sequence length="190" mass="22034">MVDHFLEFIQSYWPYAAAAASVIVAVAAYLKMIQEMENLRLERQKLMLEIELMKRELDREPPKDAKIQLLTIKEVEQILREKPVEPHRIAPDPTWRSKQQPATPVIWDLACSSWKCRRRALSRIVPFALAAMSTVLSLHLIHNLGVLAPISFSQLVFGLVLMNWVMWSEPVRLCIKLEAARERQERLRPA</sequence>
<dbReference type="EMBL" id="BLJN01000004">
    <property type="protein sequence ID" value="GFE82616.1"/>
    <property type="molecule type" value="Genomic_DNA"/>
</dbReference>
<dbReference type="RefSeq" id="WP_161814240.1">
    <property type="nucleotide sequence ID" value="NZ_BLJN01000004.1"/>
</dbReference>
<proteinExistence type="predicted"/>
<comment type="caution">
    <text evidence="3">The sequence shown here is derived from an EMBL/GenBank/DDBJ whole genome shotgun (WGS) entry which is preliminary data.</text>
</comment>
<gene>
    <name evidence="3" type="ORF">GCM10011487_46160</name>
</gene>
<keyword evidence="1" id="KW-0175">Coiled coil</keyword>
<accession>A0A829YJC7</accession>
<protein>
    <submittedName>
        <fullName evidence="3">Uncharacterized protein</fullName>
    </submittedName>
</protein>
<dbReference type="AlphaFoldDB" id="A0A829YJC7"/>
<feature type="coiled-coil region" evidence="1">
    <location>
        <begin position="29"/>
        <end position="56"/>
    </location>
</feature>
<feature type="transmembrane region" description="Helical" evidence="2">
    <location>
        <begin position="124"/>
        <end position="141"/>
    </location>
</feature>
<evidence type="ECO:0000256" key="2">
    <source>
        <dbReference type="SAM" id="Phobius"/>
    </source>
</evidence>
<feature type="transmembrane region" description="Helical" evidence="2">
    <location>
        <begin position="147"/>
        <end position="167"/>
    </location>
</feature>
<keyword evidence="2" id="KW-1133">Transmembrane helix</keyword>
<organism evidence="3 4">
    <name type="scientific">Steroidobacter agaridevorans</name>
    <dbReference type="NCBI Taxonomy" id="2695856"/>
    <lineage>
        <taxon>Bacteria</taxon>
        <taxon>Pseudomonadati</taxon>
        <taxon>Pseudomonadota</taxon>
        <taxon>Gammaproteobacteria</taxon>
        <taxon>Steroidobacterales</taxon>
        <taxon>Steroidobacteraceae</taxon>
        <taxon>Steroidobacter</taxon>
    </lineage>
</organism>
<keyword evidence="2" id="KW-0472">Membrane</keyword>
<evidence type="ECO:0000313" key="3">
    <source>
        <dbReference type="EMBL" id="GFE82616.1"/>
    </source>
</evidence>
<reference evidence="4" key="1">
    <citation type="submission" date="2020-01" db="EMBL/GenBank/DDBJ databases">
        <title>'Steroidobacter agaridevorans' sp. nov., agar-degrading bacteria isolated from rhizosphere soils.</title>
        <authorList>
            <person name="Ikenaga M."/>
            <person name="Kataoka M."/>
            <person name="Murouchi A."/>
            <person name="Katsuragi S."/>
            <person name="Sakai M."/>
        </authorList>
    </citation>
    <scope>NUCLEOTIDE SEQUENCE [LARGE SCALE GENOMIC DNA]</scope>
    <source>
        <strain evidence="4">YU21-B</strain>
    </source>
</reference>
<name>A0A829YJC7_9GAMM</name>
<dbReference type="Proteomes" id="UP000445000">
    <property type="component" value="Unassembled WGS sequence"/>
</dbReference>
<evidence type="ECO:0000313" key="4">
    <source>
        <dbReference type="Proteomes" id="UP000445000"/>
    </source>
</evidence>
<evidence type="ECO:0000256" key="1">
    <source>
        <dbReference type="SAM" id="Coils"/>
    </source>
</evidence>
<keyword evidence="2" id="KW-0812">Transmembrane</keyword>